<dbReference type="GO" id="GO:0047632">
    <property type="term" value="F:agmatine deiminase activity"/>
    <property type="evidence" value="ECO:0007669"/>
    <property type="project" value="TreeGrafter"/>
</dbReference>
<dbReference type="STRING" id="1328313.DS2_04505"/>
<evidence type="ECO:0000256" key="1">
    <source>
        <dbReference type="ARBA" id="ARBA00022801"/>
    </source>
</evidence>
<dbReference type="OrthoDB" id="9808013at2"/>
<gene>
    <name evidence="2" type="ORF">DS2_04505</name>
</gene>
<dbReference type="RefSeq" id="WP_035013446.1">
    <property type="nucleotide sequence ID" value="NZ_ARZY01000005.1"/>
</dbReference>
<dbReference type="eggNOG" id="COG2957">
    <property type="taxonomic scope" value="Bacteria"/>
</dbReference>
<protein>
    <recommendedName>
        <fullName evidence="4">Agmatine deiminase</fullName>
    </recommendedName>
</protein>
<dbReference type="GO" id="GO:0009446">
    <property type="term" value="P:putrescine biosynthetic process"/>
    <property type="evidence" value="ECO:0007669"/>
    <property type="project" value="InterPro"/>
</dbReference>
<dbReference type="Pfam" id="PF04371">
    <property type="entry name" value="PAD_porph"/>
    <property type="match status" value="1"/>
</dbReference>
<organism evidence="2 3">
    <name type="scientific">Catenovulum agarivorans DS-2</name>
    <dbReference type="NCBI Taxonomy" id="1328313"/>
    <lineage>
        <taxon>Bacteria</taxon>
        <taxon>Pseudomonadati</taxon>
        <taxon>Pseudomonadota</taxon>
        <taxon>Gammaproteobacteria</taxon>
        <taxon>Alteromonadales</taxon>
        <taxon>Alteromonadaceae</taxon>
        <taxon>Catenovulum</taxon>
    </lineage>
</organism>
<keyword evidence="1" id="KW-0378">Hydrolase</keyword>
<evidence type="ECO:0000313" key="3">
    <source>
        <dbReference type="Proteomes" id="UP000019276"/>
    </source>
</evidence>
<dbReference type="AlphaFoldDB" id="W7QHP8"/>
<evidence type="ECO:0008006" key="4">
    <source>
        <dbReference type="Google" id="ProtNLM"/>
    </source>
</evidence>
<proteinExistence type="predicted"/>
<reference evidence="2 3" key="1">
    <citation type="journal article" date="2014" name="Genome Announc.">
        <title>Draft Genome Sequence of the Agar-Degrading Bacterium Catenovulum sp. Strain DS-2, Isolated from Intestines of Haliotis diversicolor.</title>
        <authorList>
            <person name="Shan D."/>
            <person name="Li X."/>
            <person name="Gu Z."/>
            <person name="Wei G."/>
            <person name="Gao Z."/>
            <person name="Shao Z."/>
        </authorList>
    </citation>
    <scope>NUCLEOTIDE SEQUENCE [LARGE SCALE GENOMIC DNA]</scope>
    <source>
        <strain evidence="2 3">DS-2</strain>
    </source>
</reference>
<comment type="caution">
    <text evidence="2">The sequence shown here is derived from an EMBL/GenBank/DDBJ whole genome shotgun (WGS) entry which is preliminary data.</text>
</comment>
<dbReference type="InterPro" id="IPR007466">
    <property type="entry name" value="Peptidyl-Arg-deiminase_porph"/>
</dbReference>
<dbReference type="EMBL" id="ARZY01000005">
    <property type="protein sequence ID" value="EWH11406.1"/>
    <property type="molecule type" value="Genomic_DNA"/>
</dbReference>
<accession>W7QHP8</accession>
<evidence type="ECO:0000313" key="2">
    <source>
        <dbReference type="EMBL" id="EWH11406.1"/>
    </source>
</evidence>
<dbReference type="GO" id="GO:0004668">
    <property type="term" value="F:protein-arginine deiminase activity"/>
    <property type="evidence" value="ECO:0007669"/>
    <property type="project" value="InterPro"/>
</dbReference>
<dbReference type="PANTHER" id="PTHR31377">
    <property type="entry name" value="AGMATINE DEIMINASE-RELATED"/>
    <property type="match status" value="1"/>
</dbReference>
<dbReference type="SUPFAM" id="SSF55909">
    <property type="entry name" value="Pentein"/>
    <property type="match status" value="1"/>
</dbReference>
<sequence length="345" mass="39440">MNAYFLPPEWYGQDAIMLTWPHEQTDWKSNLAKVEPVYVELSQQICARQNLLIVCNHDGLKQSVEKLLEQQQVDLKRVHFVVCPTDDTWARDHGPITLINKQGNLLALDFTFNGWGNKFNACNDNQINQHIFKQFSINYQALEFVLEGGAIEADGNGCLMVTSECLLNPNRNPSFTKDEIEQQLKRHFGCSKVLWLEHGALDGDDTDAHIDTLARFAPANKIVYQGCDDPQDNHFSSLAKMKSQLAKFTNHLDQPYKLYQLPWPDAQYDMHNQRLPATYANFLIINGAVLLPVYGVKQDQQAIKIMQQVFDKHEVIPINCLPIIEQFGSLHCITMQLPQGFLQQV</sequence>
<dbReference type="PANTHER" id="PTHR31377:SF0">
    <property type="entry name" value="AGMATINE DEIMINASE-RELATED"/>
    <property type="match status" value="1"/>
</dbReference>
<name>W7QHP8_9ALTE</name>
<dbReference type="Gene3D" id="3.75.10.10">
    <property type="entry name" value="L-arginine/glycine Amidinotransferase, Chain A"/>
    <property type="match status" value="1"/>
</dbReference>
<dbReference type="PATRIC" id="fig|1328313.3.peg.932"/>
<keyword evidence="3" id="KW-1185">Reference proteome</keyword>
<dbReference type="Proteomes" id="UP000019276">
    <property type="component" value="Unassembled WGS sequence"/>
</dbReference>